<feature type="domain" description="MRN complex-interacting protein N-terminal" evidence="2">
    <location>
        <begin position="9"/>
        <end position="124"/>
    </location>
</feature>
<dbReference type="InParanoid" id="B9SM75"/>
<dbReference type="AlphaFoldDB" id="B9SM75"/>
<dbReference type="eggNOG" id="ENOG502S2XR">
    <property type="taxonomic scope" value="Eukaryota"/>
</dbReference>
<accession>B9SM75</accession>
<evidence type="ECO:0000313" key="4">
    <source>
        <dbReference type="Proteomes" id="UP000008311"/>
    </source>
</evidence>
<dbReference type="GO" id="GO:0005634">
    <property type="term" value="C:nucleus"/>
    <property type="evidence" value="ECO:0000318"/>
    <property type="project" value="GO_Central"/>
</dbReference>
<dbReference type="Proteomes" id="UP000008311">
    <property type="component" value="Unassembled WGS sequence"/>
</dbReference>
<organism evidence="3 4">
    <name type="scientific">Ricinus communis</name>
    <name type="common">Castor bean</name>
    <dbReference type="NCBI Taxonomy" id="3988"/>
    <lineage>
        <taxon>Eukaryota</taxon>
        <taxon>Viridiplantae</taxon>
        <taxon>Streptophyta</taxon>
        <taxon>Embryophyta</taxon>
        <taxon>Tracheophyta</taxon>
        <taxon>Spermatophyta</taxon>
        <taxon>Magnoliopsida</taxon>
        <taxon>eudicotyledons</taxon>
        <taxon>Gunneridae</taxon>
        <taxon>Pentapetalae</taxon>
        <taxon>rosids</taxon>
        <taxon>fabids</taxon>
        <taxon>Malpighiales</taxon>
        <taxon>Euphorbiaceae</taxon>
        <taxon>Acalyphoideae</taxon>
        <taxon>Acalypheae</taxon>
        <taxon>Ricinus</taxon>
    </lineage>
</organism>
<dbReference type="EMBL" id="EQ974026">
    <property type="protein sequence ID" value="EEF35257.1"/>
    <property type="molecule type" value="Genomic_DNA"/>
</dbReference>
<evidence type="ECO:0000313" key="3">
    <source>
        <dbReference type="EMBL" id="EEF35257.1"/>
    </source>
</evidence>
<dbReference type="FunCoup" id="B9SM75">
    <property type="interactions" value="41"/>
</dbReference>
<feature type="region of interest" description="Disordered" evidence="1">
    <location>
        <begin position="107"/>
        <end position="130"/>
    </location>
</feature>
<dbReference type="GO" id="GO:0007095">
    <property type="term" value="P:mitotic G2 DNA damage checkpoint signaling"/>
    <property type="evidence" value="ECO:0000318"/>
    <property type="project" value="GO_Central"/>
</dbReference>
<protein>
    <recommendedName>
        <fullName evidence="2">MRN complex-interacting protein N-terminal domain-containing protein</fullName>
    </recommendedName>
</protein>
<name>B9SM75_RICCO</name>
<dbReference type="InterPro" id="IPR049472">
    <property type="entry name" value="MRNIP_N"/>
</dbReference>
<dbReference type="PANTHER" id="PTHR15863:SF2">
    <property type="entry name" value="MRN COMPLEX-INTERACTING PROTEIN"/>
    <property type="match status" value="1"/>
</dbReference>
<dbReference type="Pfam" id="PF15749">
    <property type="entry name" value="MRNIP"/>
    <property type="match status" value="1"/>
</dbReference>
<evidence type="ECO:0000256" key="1">
    <source>
        <dbReference type="SAM" id="MobiDB-lite"/>
    </source>
</evidence>
<dbReference type="PANTHER" id="PTHR15863">
    <property type="entry name" value="MRN COMPLEX-INTERACTING PROTEIN"/>
    <property type="match status" value="1"/>
</dbReference>
<dbReference type="GO" id="GO:0003682">
    <property type="term" value="F:chromatin binding"/>
    <property type="evidence" value="ECO:0000318"/>
    <property type="project" value="GO_Central"/>
</dbReference>
<reference evidence="4" key="1">
    <citation type="journal article" date="2010" name="Nat. Biotechnol.">
        <title>Draft genome sequence of the oilseed species Ricinus communis.</title>
        <authorList>
            <person name="Chan A.P."/>
            <person name="Crabtree J."/>
            <person name="Zhao Q."/>
            <person name="Lorenzi H."/>
            <person name="Orvis J."/>
            <person name="Puiu D."/>
            <person name="Melake-Berhan A."/>
            <person name="Jones K.M."/>
            <person name="Redman J."/>
            <person name="Chen G."/>
            <person name="Cahoon E.B."/>
            <person name="Gedil M."/>
            <person name="Stanke M."/>
            <person name="Haas B.J."/>
            <person name="Wortman J.R."/>
            <person name="Fraser-Liggett C.M."/>
            <person name="Ravel J."/>
            <person name="Rabinowicz P.D."/>
        </authorList>
    </citation>
    <scope>NUCLEOTIDE SEQUENCE [LARGE SCALE GENOMIC DNA]</scope>
    <source>
        <strain evidence="4">cv. Hale</strain>
    </source>
</reference>
<feature type="compositionally biased region" description="Basic and acidic residues" evidence="1">
    <location>
        <begin position="107"/>
        <end position="120"/>
    </location>
</feature>
<dbReference type="STRING" id="3988.B9SM75"/>
<sequence>MSSTVFIAVQCCQCSTMQAIFFFSLRHVKQRKKSNNKWTCAVCNQKQSVIKVFAQGFVAKDLRKFVQSFNLSRSFSENLGQLETLNSFTPLSSEDCQRKRRSDWSEYLDHEGDANNDKFKQQNQEEEDDFGPKIVTELTKEMFKKPKLNYDSWFDSNNSYKAVFSKMNTTNQHLLSQGKEGKKNVFAKVTSTSKWSDCTTGKYKEQRTVQPTLATKASKWNAYITHDDNDMGVRSGINFPDDMGPCSHHVWESISDDQKVKDDIHPDFM</sequence>
<evidence type="ECO:0000259" key="2">
    <source>
        <dbReference type="Pfam" id="PF15749"/>
    </source>
</evidence>
<proteinExistence type="predicted"/>
<dbReference type="InterPro" id="IPR032739">
    <property type="entry name" value="MRNIP"/>
</dbReference>
<keyword evidence="4" id="KW-1185">Reference proteome</keyword>
<gene>
    <name evidence="3" type="ORF">RCOM_0296610</name>
</gene>